<evidence type="ECO:0000313" key="3">
    <source>
        <dbReference type="Proteomes" id="UP000699042"/>
    </source>
</evidence>
<gene>
    <name evidence="2" type="ORF">JMJ77_002533</name>
</gene>
<dbReference type="AlphaFoldDB" id="A0A9P7UEA2"/>
<proteinExistence type="predicted"/>
<organism evidence="2 3">
    <name type="scientific">Colletotrichum scovillei</name>
    <dbReference type="NCBI Taxonomy" id="1209932"/>
    <lineage>
        <taxon>Eukaryota</taxon>
        <taxon>Fungi</taxon>
        <taxon>Dikarya</taxon>
        <taxon>Ascomycota</taxon>
        <taxon>Pezizomycotina</taxon>
        <taxon>Sordariomycetes</taxon>
        <taxon>Hypocreomycetidae</taxon>
        <taxon>Glomerellales</taxon>
        <taxon>Glomerellaceae</taxon>
        <taxon>Colletotrichum</taxon>
        <taxon>Colletotrichum acutatum species complex</taxon>
    </lineage>
</organism>
<feature type="transmembrane region" description="Helical" evidence="1">
    <location>
        <begin position="12"/>
        <end position="32"/>
    </location>
</feature>
<comment type="caution">
    <text evidence="2">The sequence shown here is derived from an EMBL/GenBank/DDBJ whole genome shotgun (WGS) entry which is preliminary data.</text>
</comment>
<evidence type="ECO:0000313" key="2">
    <source>
        <dbReference type="EMBL" id="KAG7051921.1"/>
    </source>
</evidence>
<evidence type="ECO:0000256" key="1">
    <source>
        <dbReference type="SAM" id="Phobius"/>
    </source>
</evidence>
<accession>A0A9P7UEA2</accession>
<keyword evidence="1" id="KW-1133">Transmembrane helix</keyword>
<name>A0A9P7UEA2_9PEZI</name>
<keyword evidence="1" id="KW-0472">Membrane</keyword>
<dbReference type="EMBL" id="JAESDN010000004">
    <property type="protein sequence ID" value="KAG7051921.1"/>
    <property type="molecule type" value="Genomic_DNA"/>
</dbReference>
<dbReference type="Proteomes" id="UP000699042">
    <property type="component" value="Unassembled WGS sequence"/>
</dbReference>
<protein>
    <submittedName>
        <fullName evidence="2">Uncharacterized protein</fullName>
    </submittedName>
</protein>
<keyword evidence="1" id="KW-0812">Transmembrane</keyword>
<reference evidence="2" key="1">
    <citation type="submission" date="2021-05" db="EMBL/GenBank/DDBJ databases">
        <title>Comparative genomics of three Colletotrichum scovillei strains and genetic complementation revealed genes involved fungal growth and virulence on chili pepper.</title>
        <authorList>
            <person name="Hsieh D.-K."/>
            <person name="Chuang S.-C."/>
            <person name="Chen C.-Y."/>
            <person name="Chao Y.-T."/>
            <person name="Lu M.-Y.J."/>
            <person name="Lee M.-H."/>
            <person name="Shih M.-C."/>
        </authorList>
    </citation>
    <scope>NUCLEOTIDE SEQUENCE</scope>
    <source>
        <strain evidence="2">Coll-153</strain>
    </source>
</reference>
<keyword evidence="3" id="KW-1185">Reference proteome</keyword>
<sequence length="61" mass="6990">MLQEILFLDKAFTIKGLPIAGTCWTLLLACWVKTQKNWYIRGVLHLRSQNQLVTGSQRASE</sequence>